<dbReference type="AlphaFoldDB" id="A0A4S3K7I1"/>
<proteinExistence type="predicted"/>
<dbReference type="InterPro" id="IPR023389">
    <property type="entry name" value="DOPA-like_sf"/>
</dbReference>
<dbReference type="Gene3D" id="3.30.70.1240">
    <property type="entry name" value="DOPA-like domains"/>
    <property type="match status" value="1"/>
</dbReference>
<evidence type="ECO:0000313" key="1">
    <source>
        <dbReference type="EMBL" id="THD04172.1"/>
    </source>
</evidence>
<dbReference type="Proteomes" id="UP000306317">
    <property type="component" value="Unassembled WGS sequence"/>
</dbReference>
<dbReference type="PANTHER" id="PTHR36423">
    <property type="entry name" value="AFR070WP"/>
    <property type="match status" value="1"/>
</dbReference>
<dbReference type="RefSeq" id="WP_136260059.1">
    <property type="nucleotide sequence ID" value="NZ_MWIO01000083.1"/>
</dbReference>
<dbReference type="InterPro" id="IPR014980">
    <property type="entry name" value="DOPA_dioxygen"/>
</dbReference>
<keyword evidence="1" id="KW-0560">Oxidoreductase</keyword>
<organism evidence="1 2">
    <name type="scientific">Rhodanobacter lindaniclasticus</name>
    <dbReference type="NCBI Taxonomy" id="75310"/>
    <lineage>
        <taxon>Bacteria</taxon>
        <taxon>Pseudomonadati</taxon>
        <taxon>Pseudomonadota</taxon>
        <taxon>Gammaproteobacteria</taxon>
        <taxon>Lysobacterales</taxon>
        <taxon>Rhodanobacteraceae</taxon>
        <taxon>Rhodanobacter</taxon>
    </lineage>
</organism>
<protein>
    <submittedName>
        <fullName evidence="1">Aromatic ring-opening dioxygenase</fullName>
    </submittedName>
</protein>
<reference evidence="1 2" key="1">
    <citation type="submission" date="2017-02" db="EMBL/GenBank/DDBJ databases">
        <title>Whole genome sequencing of Rhodanobacter lindaniclasticus DSM 17932.</title>
        <authorList>
            <person name="Kumar S."/>
            <person name="Patil P."/>
            <person name="Patil P.B."/>
        </authorList>
    </citation>
    <scope>NUCLEOTIDE SEQUENCE [LARGE SCALE GENOMIC DNA]</scope>
    <source>
        <strain evidence="1 2">DSM 17932</strain>
    </source>
</reference>
<dbReference type="PANTHER" id="PTHR36423:SF2">
    <property type="entry name" value="AFR070WP"/>
    <property type="match status" value="1"/>
</dbReference>
<gene>
    <name evidence="1" type="ORF">B1991_17975</name>
</gene>
<dbReference type="OrthoDB" id="572228at2"/>
<sequence length="131" mass="14409">MSEHGAPWHAHIYCTAETRAATEAMRRDLIDRMHSGAIPRLLFVGQLKDGKAGPHPIPQFEIHYTEEALPAILKLIEASGLTALVHPLTDDDLADHTTLAHWIGTPIELDLSTLDPPGMNQGVARFARSDF</sequence>
<dbReference type="SUPFAM" id="SSF143410">
    <property type="entry name" value="DOPA-like"/>
    <property type="match status" value="1"/>
</dbReference>
<evidence type="ECO:0000313" key="2">
    <source>
        <dbReference type="Proteomes" id="UP000306317"/>
    </source>
</evidence>
<keyword evidence="2" id="KW-1185">Reference proteome</keyword>
<accession>A0A4S3K7I1</accession>
<name>A0A4S3K7I1_9GAMM</name>
<keyword evidence="1" id="KW-0223">Dioxygenase</keyword>
<dbReference type="Pfam" id="PF08883">
    <property type="entry name" value="DOPA_dioxygen"/>
    <property type="match status" value="1"/>
</dbReference>
<dbReference type="EMBL" id="MWIO01000083">
    <property type="protein sequence ID" value="THD04172.1"/>
    <property type="molecule type" value="Genomic_DNA"/>
</dbReference>
<comment type="caution">
    <text evidence="1">The sequence shown here is derived from an EMBL/GenBank/DDBJ whole genome shotgun (WGS) entry which is preliminary data.</text>
</comment>
<dbReference type="GO" id="GO:0051213">
    <property type="term" value="F:dioxygenase activity"/>
    <property type="evidence" value="ECO:0007669"/>
    <property type="project" value="UniProtKB-KW"/>
</dbReference>